<evidence type="ECO:0000313" key="2">
    <source>
        <dbReference type="Proteomes" id="UP001151760"/>
    </source>
</evidence>
<gene>
    <name evidence="1" type="ORF">Tco_0875962</name>
</gene>
<protein>
    <submittedName>
        <fullName evidence="1">Uncharacterized protein</fullName>
    </submittedName>
</protein>
<evidence type="ECO:0000313" key="1">
    <source>
        <dbReference type="EMBL" id="GJT17256.1"/>
    </source>
</evidence>
<reference evidence="1" key="1">
    <citation type="journal article" date="2022" name="Int. J. Mol. Sci.">
        <title>Draft Genome of Tanacetum Coccineum: Genomic Comparison of Closely Related Tanacetum-Family Plants.</title>
        <authorList>
            <person name="Yamashiro T."/>
            <person name="Shiraishi A."/>
            <person name="Nakayama K."/>
            <person name="Satake H."/>
        </authorList>
    </citation>
    <scope>NUCLEOTIDE SEQUENCE</scope>
</reference>
<dbReference type="Proteomes" id="UP001151760">
    <property type="component" value="Unassembled WGS sequence"/>
</dbReference>
<proteinExistence type="predicted"/>
<reference evidence="1" key="2">
    <citation type="submission" date="2022-01" db="EMBL/GenBank/DDBJ databases">
        <authorList>
            <person name="Yamashiro T."/>
            <person name="Shiraishi A."/>
            <person name="Satake H."/>
            <person name="Nakayama K."/>
        </authorList>
    </citation>
    <scope>NUCLEOTIDE SEQUENCE</scope>
</reference>
<sequence length="251" mass="28348">MLDGSELVAFERDVVGGGSGGVVWTERRGEVDVEGWMMCGECWRGEWRSGVGEDCRESVRRWGVRMERGGGGRDFVVRCGMERDEWRVEMSWGVEEMEELGGWMMAVVEGFGVGGEKEIVSGRGERGFEMCGLGDERVCGERLGGDEVRMGGEKERIEVWRMECVGGCLGRWIGCEEMVEDERSRDLGEGRWWGLRLREWVRRCGERWLIGGERSLALKGEMRWCDEVGLMWREIGGCCGDEMREVSGGGS</sequence>
<dbReference type="EMBL" id="BQNB010013540">
    <property type="protein sequence ID" value="GJT17256.1"/>
    <property type="molecule type" value="Genomic_DNA"/>
</dbReference>
<comment type="caution">
    <text evidence="1">The sequence shown here is derived from an EMBL/GenBank/DDBJ whole genome shotgun (WGS) entry which is preliminary data.</text>
</comment>
<keyword evidence="2" id="KW-1185">Reference proteome</keyword>
<accession>A0ABQ5BQY4</accession>
<organism evidence="1 2">
    <name type="scientific">Tanacetum coccineum</name>
    <dbReference type="NCBI Taxonomy" id="301880"/>
    <lineage>
        <taxon>Eukaryota</taxon>
        <taxon>Viridiplantae</taxon>
        <taxon>Streptophyta</taxon>
        <taxon>Embryophyta</taxon>
        <taxon>Tracheophyta</taxon>
        <taxon>Spermatophyta</taxon>
        <taxon>Magnoliopsida</taxon>
        <taxon>eudicotyledons</taxon>
        <taxon>Gunneridae</taxon>
        <taxon>Pentapetalae</taxon>
        <taxon>asterids</taxon>
        <taxon>campanulids</taxon>
        <taxon>Asterales</taxon>
        <taxon>Asteraceae</taxon>
        <taxon>Asteroideae</taxon>
        <taxon>Anthemideae</taxon>
        <taxon>Anthemidinae</taxon>
        <taxon>Tanacetum</taxon>
    </lineage>
</organism>
<name>A0ABQ5BQY4_9ASTR</name>